<keyword evidence="1" id="KW-0479">Metal-binding</keyword>
<evidence type="ECO:0000259" key="7">
    <source>
        <dbReference type="PROSITE" id="PS50950"/>
    </source>
</evidence>
<evidence type="ECO:0000256" key="4">
    <source>
        <dbReference type="ARBA" id="ARBA00023125"/>
    </source>
</evidence>
<evidence type="ECO:0000256" key="3">
    <source>
        <dbReference type="ARBA" id="ARBA00022833"/>
    </source>
</evidence>
<keyword evidence="3" id="KW-0862">Zinc</keyword>
<proteinExistence type="predicted"/>
<keyword evidence="2 5" id="KW-0863">Zinc-finger</keyword>
<comment type="caution">
    <text evidence="8">The sequence shown here is derived from an EMBL/GenBank/DDBJ whole genome shotgun (WGS) entry which is preliminary data.</text>
</comment>
<dbReference type="Proteomes" id="UP000440578">
    <property type="component" value="Unassembled WGS sequence"/>
</dbReference>
<dbReference type="GO" id="GO:0003677">
    <property type="term" value="F:DNA binding"/>
    <property type="evidence" value="ECO:0007669"/>
    <property type="project" value="UniProtKB-UniRule"/>
</dbReference>
<keyword evidence="9" id="KW-1185">Reference proteome</keyword>
<evidence type="ECO:0000256" key="2">
    <source>
        <dbReference type="ARBA" id="ARBA00022771"/>
    </source>
</evidence>
<keyword evidence="4 5" id="KW-0238">DNA-binding</keyword>
<dbReference type="InterPro" id="IPR038441">
    <property type="entry name" value="THAP_Znf_sf"/>
</dbReference>
<dbReference type="Pfam" id="PF05485">
    <property type="entry name" value="THAP"/>
    <property type="match status" value="1"/>
</dbReference>
<dbReference type="SMART" id="SM00980">
    <property type="entry name" value="THAP"/>
    <property type="match status" value="1"/>
</dbReference>
<feature type="compositionally biased region" description="Basic and acidic residues" evidence="6">
    <location>
        <begin position="206"/>
        <end position="219"/>
    </location>
</feature>
<feature type="compositionally biased region" description="Basic residues" evidence="6">
    <location>
        <begin position="174"/>
        <end position="185"/>
    </location>
</feature>
<name>A0A6A4WBW3_AMPAM</name>
<evidence type="ECO:0000313" key="8">
    <source>
        <dbReference type="EMBL" id="KAF0303483.1"/>
    </source>
</evidence>
<dbReference type="PROSITE" id="PS50950">
    <property type="entry name" value="ZF_THAP"/>
    <property type="match status" value="1"/>
</dbReference>
<evidence type="ECO:0000256" key="1">
    <source>
        <dbReference type="ARBA" id="ARBA00022723"/>
    </source>
</evidence>
<dbReference type="SMART" id="SM00692">
    <property type="entry name" value="DM3"/>
    <property type="match status" value="1"/>
</dbReference>
<gene>
    <name evidence="8" type="ORF">FJT64_024537</name>
</gene>
<sequence>MPDLTTFPSFPSQPYYRRQWLAACRLAAVPASAGVCERHFTPADFNNDSESKARKRLKTSVVPRINLPSPSEAEGNVEATAGQVDIEEPGSRQQAPCCPCRCHAESDTTPKQKRRKLVTSTPRDATLHDADDACDYTDYVFVFDSTGDEDHEMARNNEGKYEKCGWQRRPTLKQRRPMVKQRRPMVKQQRPMVKERCPVVKQRHPMVKERRPMVKERRPMVKQQRPSPWQPRPTMWQTLPSL</sequence>
<evidence type="ECO:0000256" key="6">
    <source>
        <dbReference type="SAM" id="MobiDB-lite"/>
    </source>
</evidence>
<dbReference type="GO" id="GO:0008270">
    <property type="term" value="F:zinc ion binding"/>
    <property type="evidence" value="ECO:0007669"/>
    <property type="project" value="UniProtKB-KW"/>
</dbReference>
<protein>
    <recommendedName>
        <fullName evidence="7">THAP-type domain-containing protein</fullName>
    </recommendedName>
</protein>
<feature type="domain" description="THAP-type" evidence="7">
    <location>
        <begin position="1"/>
        <end position="66"/>
    </location>
</feature>
<dbReference type="InterPro" id="IPR006612">
    <property type="entry name" value="THAP_Znf"/>
</dbReference>
<evidence type="ECO:0000256" key="5">
    <source>
        <dbReference type="PROSITE-ProRule" id="PRU00309"/>
    </source>
</evidence>
<accession>A0A6A4WBW3</accession>
<dbReference type="EMBL" id="VIIS01000940">
    <property type="protein sequence ID" value="KAF0303483.1"/>
    <property type="molecule type" value="Genomic_DNA"/>
</dbReference>
<evidence type="ECO:0000313" key="9">
    <source>
        <dbReference type="Proteomes" id="UP000440578"/>
    </source>
</evidence>
<organism evidence="8 9">
    <name type="scientific">Amphibalanus amphitrite</name>
    <name type="common">Striped barnacle</name>
    <name type="synonym">Balanus amphitrite</name>
    <dbReference type="NCBI Taxonomy" id="1232801"/>
    <lineage>
        <taxon>Eukaryota</taxon>
        <taxon>Metazoa</taxon>
        <taxon>Ecdysozoa</taxon>
        <taxon>Arthropoda</taxon>
        <taxon>Crustacea</taxon>
        <taxon>Multicrustacea</taxon>
        <taxon>Cirripedia</taxon>
        <taxon>Thoracica</taxon>
        <taxon>Thoracicalcarea</taxon>
        <taxon>Balanomorpha</taxon>
        <taxon>Balanoidea</taxon>
        <taxon>Balanidae</taxon>
        <taxon>Amphibalaninae</taxon>
        <taxon>Amphibalanus</taxon>
    </lineage>
</organism>
<dbReference type="SUPFAM" id="SSF57716">
    <property type="entry name" value="Glucocorticoid receptor-like (DNA-binding domain)"/>
    <property type="match status" value="1"/>
</dbReference>
<dbReference type="Gene3D" id="6.20.210.20">
    <property type="entry name" value="THAP domain"/>
    <property type="match status" value="1"/>
</dbReference>
<reference evidence="8 9" key="1">
    <citation type="submission" date="2019-07" db="EMBL/GenBank/DDBJ databases">
        <title>Draft genome assembly of a fouling barnacle, Amphibalanus amphitrite (Darwin, 1854): The first reference genome for Thecostraca.</title>
        <authorList>
            <person name="Kim W."/>
        </authorList>
    </citation>
    <scope>NUCLEOTIDE SEQUENCE [LARGE SCALE GENOMIC DNA]</scope>
    <source>
        <strain evidence="8">SNU_AA5</strain>
        <tissue evidence="8">Soma without cirri and trophi</tissue>
    </source>
</reference>
<feature type="region of interest" description="Disordered" evidence="6">
    <location>
        <begin position="174"/>
        <end position="242"/>
    </location>
</feature>
<dbReference type="AlphaFoldDB" id="A0A6A4WBW3"/>